<reference evidence="2 3" key="1">
    <citation type="submission" date="2016-10" db="EMBL/GenBank/DDBJ databases">
        <authorList>
            <person name="de Groot N.N."/>
        </authorList>
    </citation>
    <scope>NUCLEOTIDE SEQUENCE [LARGE SCALE GENOMIC DNA]</scope>
    <source>
        <strain evidence="2 3">RK1</strain>
    </source>
</reference>
<dbReference type="EMBL" id="FOQO01000001">
    <property type="protein sequence ID" value="SFH88789.1"/>
    <property type="molecule type" value="Genomic_DNA"/>
</dbReference>
<feature type="transmembrane region" description="Helical" evidence="1">
    <location>
        <begin position="27"/>
        <end position="45"/>
    </location>
</feature>
<dbReference type="AlphaFoldDB" id="A0A1I3DQF9"/>
<sequence>MAIHINRRRNRPAHDRLFANIRIRNRVLTSMIILYLVLIGMTIRAQRSITLSKKVTVSCHPNIETYFIAERLAVQQIGFMVFTRQDSLYWHQPLVYAAYEKFKPFQRSPCVQRIAALITIIRDNLHDNAPVLQYLLHLERFPEKGEAVPFRDSSIFASPEHRDLLRVTKELSDSLRSFYQMARVGDFLHSHWQFYQGALREVVKDMNTKAFDAMERYYGESFADYRIYLMPTMPIPYGPDNYRAFGPTLHWPQGRISAMVMSSSVPLAPGKSPDSYTHYGFDNPTVTRFLTIHEIGHSFVNPHVEAFQTTINKDTVLFTPKLRKVMEGSYVGCWYTCVIEHLVRLGEIRTAMAMGNRAEADRLRKMHTEEFHFVLLPLLEQKIAEYETQREQYPDFNNFLPQLLKVFHDLTPEQVDSLLKSEK</sequence>
<dbReference type="RefSeq" id="WP_090623972.1">
    <property type="nucleotide sequence ID" value="NZ_FOQO01000001.1"/>
</dbReference>
<dbReference type="Pfam" id="PF16286">
    <property type="entry name" value="DUF4932"/>
    <property type="match status" value="1"/>
</dbReference>
<keyword evidence="1" id="KW-0812">Transmembrane</keyword>
<evidence type="ECO:0000313" key="2">
    <source>
        <dbReference type="EMBL" id="SFH88789.1"/>
    </source>
</evidence>
<dbReference type="Proteomes" id="UP000198670">
    <property type="component" value="Unassembled WGS sequence"/>
</dbReference>
<keyword evidence="1" id="KW-0472">Membrane</keyword>
<gene>
    <name evidence="2" type="ORF">SAMN05444682_101583</name>
</gene>
<protein>
    <recommendedName>
        <fullName evidence="4">DUF4932 domain-containing protein</fullName>
    </recommendedName>
</protein>
<evidence type="ECO:0000313" key="3">
    <source>
        <dbReference type="Proteomes" id="UP000198670"/>
    </source>
</evidence>
<evidence type="ECO:0008006" key="4">
    <source>
        <dbReference type="Google" id="ProtNLM"/>
    </source>
</evidence>
<keyword evidence="3" id="KW-1185">Reference proteome</keyword>
<dbReference type="InterPro" id="IPR032560">
    <property type="entry name" value="DUF4932"/>
</dbReference>
<evidence type="ECO:0000256" key="1">
    <source>
        <dbReference type="SAM" id="Phobius"/>
    </source>
</evidence>
<proteinExistence type="predicted"/>
<name>A0A1I3DQF9_9SPHI</name>
<accession>A0A1I3DQF9</accession>
<organism evidence="2 3">
    <name type="scientific">Parapedobacter indicus</name>
    <dbReference type="NCBI Taxonomy" id="1477437"/>
    <lineage>
        <taxon>Bacteria</taxon>
        <taxon>Pseudomonadati</taxon>
        <taxon>Bacteroidota</taxon>
        <taxon>Sphingobacteriia</taxon>
        <taxon>Sphingobacteriales</taxon>
        <taxon>Sphingobacteriaceae</taxon>
        <taxon>Parapedobacter</taxon>
    </lineage>
</organism>
<keyword evidence="1" id="KW-1133">Transmembrane helix</keyword>
<dbReference type="STRING" id="1477437.SAMN05444682_101583"/>
<dbReference type="OrthoDB" id="6402335at2"/>